<sequence>MHYFDTKKSKPAERPTTFEGREKRLQKEYSCVENLNQKRISPSDTSFLVKRRSITPAKEASSAAVARMLRFFKCPFCSYGSKWKSDLNRHQLQQPQNQQHYPTAVPNQPRSPGSNTTTTTASTSESESKGFSMVLNQPLYAAVSTCASIPVPCPYGAGGGLSPAAVSIPAGNMISPNPSTTPESNSDSQGGNVTPTYTAMPGSGVFELNCFPCPVFGDDVVKEVAKPMKTYEEKVANHIPSKSPKEQSKDETEKPLDLSFKKRDVEFEKSIAPKSSTNTDNY</sequence>
<reference evidence="2 3" key="1">
    <citation type="submission" date="2021-06" db="EMBL/GenBank/DDBJ databases">
        <title>Caerostris darwini draft genome.</title>
        <authorList>
            <person name="Kono N."/>
            <person name="Arakawa K."/>
        </authorList>
    </citation>
    <scope>NUCLEOTIDE SEQUENCE [LARGE SCALE GENOMIC DNA]</scope>
</reference>
<feature type="region of interest" description="Disordered" evidence="1">
    <location>
        <begin position="1"/>
        <end position="23"/>
    </location>
</feature>
<feature type="region of interest" description="Disordered" evidence="1">
    <location>
        <begin position="90"/>
        <end position="129"/>
    </location>
</feature>
<feature type="compositionally biased region" description="Polar residues" evidence="1">
    <location>
        <begin position="273"/>
        <end position="282"/>
    </location>
</feature>
<dbReference type="Proteomes" id="UP001054837">
    <property type="component" value="Unassembled WGS sequence"/>
</dbReference>
<accession>A0AAV4SZY6</accession>
<proteinExistence type="predicted"/>
<protein>
    <submittedName>
        <fullName evidence="2">Uncharacterized protein</fullName>
    </submittedName>
</protein>
<feature type="compositionally biased region" description="Low complexity" evidence="1">
    <location>
        <begin position="175"/>
        <end position="188"/>
    </location>
</feature>
<name>A0AAV4SZY6_9ARAC</name>
<evidence type="ECO:0000256" key="1">
    <source>
        <dbReference type="SAM" id="MobiDB-lite"/>
    </source>
</evidence>
<feature type="region of interest" description="Disordered" evidence="1">
    <location>
        <begin position="172"/>
        <end position="195"/>
    </location>
</feature>
<keyword evidence="3" id="KW-1185">Reference proteome</keyword>
<organism evidence="2 3">
    <name type="scientific">Caerostris darwini</name>
    <dbReference type="NCBI Taxonomy" id="1538125"/>
    <lineage>
        <taxon>Eukaryota</taxon>
        <taxon>Metazoa</taxon>
        <taxon>Ecdysozoa</taxon>
        <taxon>Arthropoda</taxon>
        <taxon>Chelicerata</taxon>
        <taxon>Arachnida</taxon>
        <taxon>Araneae</taxon>
        <taxon>Araneomorphae</taxon>
        <taxon>Entelegynae</taxon>
        <taxon>Araneoidea</taxon>
        <taxon>Araneidae</taxon>
        <taxon>Caerostris</taxon>
    </lineage>
</organism>
<gene>
    <name evidence="2" type="ORF">CDAR_399321</name>
</gene>
<evidence type="ECO:0000313" key="3">
    <source>
        <dbReference type="Proteomes" id="UP001054837"/>
    </source>
</evidence>
<feature type="compositionally biased region" description="Low complexity" evidence="1">
    <location>
        <begin position="111"/>
        <end position="125"/>
    </location>
</feature>
<feature type="compositionally biased region" description="Basic and acidic residues" evidence="1">
    <location>
        <begin position="1"/>
        <end position="13"/>
    </location>
</feature>
<dbReference type="Pfam" id="PF13909">
    <property type="entry name" value="zf-H2C2_5"/>
    <property type="match status" value="1"/>
</dbReference>
<evidence type="ECO:0000313" key="2">
    <source>
        <dbReference type="EMBL" id="GIY38075.1"/>
    </source>
</evidence>
<dbReference type="EMBL" id="BPLQ01008536">
    <property type="protein sequence ID" value="GIY38075.1"/>
    <property type="molecule type" value="Genomic_DNA"/>
</dbReference>
<feature type="region of interest" description="Disordered" evidence="1">
    <location>
        <begin position="232"/>
        <end position="282"/>
    </location>
</feature>
<comment type="caution">
    <text evidence="2">The sequence shown here is derived from an EMBL/GenBank/DDBJ whole genome shotgun (WGS) entry which is preliminary data.</text>
</comment>
<feature type="compositionally biased region" description="Basic and acidic residues" evidence="1">
    <location>
        <begin position="243"/>
        <end position="271"/>
    </location>
</feature>
<dbReference type="AlphaFoldDB" id="A0AAV4SZY6"/>